<comment type="subcellular location">
    <subcellularLocation>
        <location evidence="1">Cytoplasm</location>
    </subcellularLocation>
</comment>
<evidence type="ECO:0000256" key="5">
    <source>
        <dbReference type="ARBA" id="ARBA00022737"/>
    </source>
</evidence>
<feature type="active site" evidence="10">
    <location>
        <position position="379"/>
    </location>
</feature>
<organism evidence="13 14">
    <name type="scientific">Sporothrix bragantina</name>
    <dbReference type="NCBI Taxonomy" id="671064"/>
    <lineage>
        <taxon>Eukaryota</taxon>
        <taxon>Fungi</taxon>
        <taxon>Dikarya</taxon>
        <taxon>Ascomycota</taxon>
        <taxon>Pezizomycotina</taxon>
        <taxon>Sordariomycetes</taxon>
        <taxon>Sordariomycetidae</taxon>
        <taxon>Ophiostomatales</taxon>
        <taxon>Ophiostomataceae</taxon>
        <taxon>Sporothrix</taxon>
    </lineage>
</organism>
<evidence type="ECO:0000256" key="7">
    <source>
        <dbReference type="ARBA" id="ARBA00022801"/>
    </source>
</evidence>
<evidence type="ECO:0000256" key="9">
    <source>
        <dbReference type="ARBA" id="ARBA00023054"/>
    </source>
</evidence>
<dbReference type="PANTHER" id="PTHR16036">
    <property type="entry name" value="ANKYRIN REPEAT AND ZINC FINGER DOMAIN-CONTAINING PROTEIN 1"/>
    <property type="match status" value="1"/>
</dbReference>
<dbReference type="PANTHER" id="PTHR16036:SF2">
    <property type="entry name" value="TRNA ENDONUCLEASE ANKZF1"/>
    <property type="match status" value="1"/>
</dbReference>
<evidence type="ECO:0000313" key="14">
    <source>
        <dbReference type="Proteomes" id="UP001642406"/>
    </source>
</evidence>
<accession>A0ABP0AP58</accession>
<feature type="region of interest" description="Disordered" evidence="11">
    <location>
        <begin position="502"/>
        <end position="530"/>
    </location>
</feature>
<dbReference type="PROSITE" id="PS52044">
    <property type="entry name" value="VLRF1"/>
    <property type="match status" value="1"/>
</dbReference>
<evidence type="ECO:0000256" key="3">
    <source>
        <dbReference type="ARBA" id="ARBA00022490"/>
    </source>
</evidence>
<dbReference type="SUPFAM" id="SSF48403">
    <property type="entry name" value="Ankyrin repeat"/>
    <property type="match status" value="1"/>
</dbReference>
<proteinExistence type="inferred from homology"/>
<evidence type="ECO:0000259" key="12">
    <source>
        <dbReference type="PROSITE" id="PS52044"/>
    </source>
</evidence>
<dbReference type="InterPro" id="IPR041175">
    <property type="entry name" value="VLRF1/Vms1"/>
</dbReference>
<feature type="compositionally biased region" description="Basic and acidic residues" evidence="11">
    <location>
        <begin position="515"/>
        <end position="527"/>
    </location>
</feature>
<feature type="region of interest" description="Disordered" evidence="11">
    <location>
        <begin position="44"/>
        <end position="71"/>
    </location>
</feature>
<comment type="similarity">
    <text evidence="2 10">Belongs to the ANKZF1/VMS1 family.</text>
</comment>
<feature type="region of interest" description="Disordered" evidence="11">
    <location>
        <begin position="654"/>
        <end position="752"/>
    </location>
</feature>
<feature type="region of interest" description="Disordered" evidence="11">
    <location>
        <begin position="369"/>
        <end position="394"/>
    </location>
</feature>
<feature type="region of interest" description="Disordered" evidence="11">
    <location>
        <begin position="134"/>
        <end position="171"/>
    </location>
</feature>
<dbReference type="InterPro" id="IPR036770">
    <property type="entry name" value="Ankyrin_rpt-contain_sf"/>
</dbReference>
<keyword evidence="5" id="KW-0677">Repeat</keyword>
<dbReference type="PROSITE" id="PS00028">
    <property type="entry name" value="ZINC_FINGER_C2H2_1"/>
    <property type="match status" value="1"/>
</dbReference>
<keyword evidence="3 10" id="KW-0963">Cytoplasm</keyword>
<sequence>MSRIVSSIEFLMAGTDDILRRPMYLYGLPADVLTSLSPVLKDNTTGTIFSPRETPARSQTQTPTAASTDANTVAPSVASSVSGEACALCNLSFASHADKRDHFKSDLHLFNLKQKLSGKVPVSEDEFERLVSTLDESLSGSEWSESDSLSGVDENDEDGDDAGDNETASVATSDTVDLLPAILKKQAVLAEKKKKARIARKAGNGDSEDESDGDNGTNTANRPKNHKQRQREAAANASLQPLVWFSSPLLPANTYYGAYRAMFAPGELSPADEDATVDNGEDEAARSARILAAIHSRQLTPQSAPPNNAAAAAATSRAVYTGRHIFMCMIGGGHFAAMVIALEPRKGRAGTVPMNREATVLAHKTFHRYTTRRKQGGSQSTNDNAKGTAHSAGSSLRRYNEQALVDDVRNLLRDWKPLLDTAELLFVRAANSTNQRTIFGPYDGQVLRRDDPRLRNFPFNTRRPTQKEIMRCFIELTRLKVREIVPTSASAVESGIQSPLTAEDAAAAAQQRQQRQQERRAAAKRAEEEETALLHTSQLQALVRRSKVPALLSYLTSNNLTARSFRFFPPDAAQNHHAPTLLHYAASQNSPALVNALLLRADADPTVTNGDDKTPFELAGDRTTRDAFRVARSELAAQSKDIDWDAARVPAPITRAEAEQRDAREKADASRKETERRRAEEARLKEEAAAEKNKAGNGNNSASQKRLTGVLKSAQEIRQEEARGLTPEQKQRLERERRARAAEARLRQMNAN</sequence>
<dbReference type="Gene3D" id="1.25.40.20">
    <property type="entry name" value="Ankyrin repeat-containing domain"/>
    <property type="match status" value="1"/>
</dbReference>
<dbReference type="InterPro" id="IPR013087">
    <property type="entry name" value="Znf_C2H2_type"/>
</dbReference>
<reference evidence="13 14" key="1">
    <citation type="submission" date="2024-01" db="EMBL/GenBank/DDBJ databases">
        <authorList>
            <person name="Allen C."/>
            <person name="Tagirdzhanova G."/>
        </authorList>
    </citation>
    <scope>NUCLEOTIDE SEQUENCE [LARGE SCALE GENOMIC DNA]</scope>
</reference>
<keyword evidence="9" id="KW-0175">Coiled coil</keyword>
<feature type="compositionally biased region" description="Polar residues" evidence="11">
    <location>
        <begin position="56"/>
        <end position="71"/>
    </location>
</feature>
<feature type="compositionally biased region" description="Basic and acidic residues" evidence="11">
    <location>
        <begin position="656"/>
        <end position="694"/>
    </location>
</feature>
<keyword evidence="6 10" id="KW-0255">Endonuclease</keyword>
<evidence type="ECO:0000256" key="10">
    <source>
        <dbReference type="PROSITE-ProRule" id="PRU01389"/>
    </source>
</evidence>
<keyword evidence="4 10" id="KW-0540">Nuclease</keyword>
<evidence type="ECO:0000256" key="1">
    <source>
        <dbReference type="ARBA" id="ARBA00004496"/>
    </source>
</evidence>
<feature type="compositionally biased region" description="Low complexity" evidence="11">
    <location>
        <begin position="502"/>
        <end position="514"/>
    </location>
</feature>
<name>A0ABP0AP58_9PEZI</name>
<comment type="domain">
    <text evidence="10">The VLRF1 domain mediates binding to the 60S ribosomal subunit.</text>
</comment>
<feature type="compositionally biased region" description="Low complexity" evidence="11">
    <location>
        <begin position="134"/>
        <end position="151"/>
    </location>
</feature>
<evidence type="ECO:0000256" key="6">
    <source>
        <dbReference type="ARBA" id="ARBA00022759"/>
    </source>
</evidence>
<gene>
    <name evidence="13" type="ORF">SBRCBS47491_000292</name>
</gene>
<keyword evidence="14" id="KW-1185">Reference proteome</keyword>
<dbReference type="Proteomes" id="UP001642406">
    <property type="component" value="Unassembled WGS sequence"/>
</dbReference>
<dbReference type="Pfam" id="PF18826">
    <property type="entry name" value="bVLRF1"/>
    <property type="match status" value="1"/>
</dbReference>
<feature type="compositionally biased region" description="Polar residues" evidence="11">
    <location>
        <begin position="696"/>
        <end position="706"/>
    </location>
</feature>
<evidence type="ECO:0000256" key="8">
    <source>
        <dbReference type="ARBA" id="ARBA00023043"/>
    </source>
</evidence>
<dbReference type="EMBL" id="CAWUHC010000002">
    <property type="protein sequence ID" value="CAK7209013.1"/>
    <property type="molecule type" value="Genomic_DNA"/>
</dbReference>
<protein>
    <recommendedName>
        <fullName evidence="12">VLRF1 domain-containing protein</fullName>
    </recommendedName>
</protein>
<feature type="region of interest" description="Disordered" evidence="11">
    <location>
        <begin position="198"/>
        <end position="234"/>
    </location>
</feature>
<keyword evidence="7 10" id="KW-0378">Hydrolase</keyword>
<comment type="caution">
    <text evidence="13">The sequence shown here is derived from an EMBL/GenBank/DDBJ whole genome shotgun (WGS) entry which is preliminary data.</text>
</comment>
<evidence type="ECO:0000256" key="4">
    <source>
        <dbReference type="ARBA" id="ARBA00022722"/>
    </source>
</evidence>
<evidence type="ECO:0000313" key="13">
    <source>
        <dbReference type="EMBL" id="CAK7209013.1"/>
    </source>
</evidence>
<keyword evidence="8" id="KW-0040">ANK repeat</keyword>
<dbReference type="InterPro" id="IPR047139">
    <property type="entry name" value="ANKZ1/VMS1"/>
</dbReference>
<feature type="compositionally biased region" description="Polar residues" evidence="11">
    <location>
        <begin position="376"/>
        <end position="385"/>
    </location>
</feature>
<evidence type="ECO:0000256" key="11">
    <source>
        <dbReference type="SAM" id="MobiDB-lite"/>
    </source>
</evidence>
<feature type="domain" description="VLRF1" evidence="12">
    <location>
        <begin position="321"/>
        <end position="479"/>
    </location>
</feature>
<feature type="compositionally biased region" description="Basic and acidic residues" evidence="11">
    <location>
        <begin position="715"/>
        <end position="746"/>
    </location>
</feature>
<feature type="compositionally biased region" description="Acidic residues" evidence="11">
    <location>
        <begin position="153"/>
        <end position="164"/>
    </location>
</feature>
<evidence type="ECO:0000256" key="2">
    <source>
        <dbReference type="ARBA" id="ARBA00009262"/>
    </source>
</evidence>